<accession>A0A1B1E665</accession>
<keyword evidence="3" id="KW-1185">Reference proteome</keyword>
<sequence>MTIVLDCSGCQTILDPAGTENSLSYIKGCKQKGIWPITNPTNKVHKAIYDVTILNNASMKKYFCKSRYHQLIEVESTAAMIDPLLQSVSSLPIAPKAYCFCAATWEQISIEGLFPLMEFARVTQIKGMDTFIPTEGKKKGCKKKGGGKRHTGGEPPHKTGEHSAKKSAYEKNFSFSLNVVKMFFNNSSGKEHAQGRTSLEGQKNNARMGECDSVAETEHGDHHDQRDCSEDAASSTEGSEEGEENDHLLVSHGVFTYCLVEAIVEFKESQLKNNISERKNQPLLPMTLKNLIMLVQKKVENVKNEKLKKLNQKPEFTIHPGANANSKNYFIHYCKNIQFQNYKFNFINSDLSPFLNVKKAWEEINRNSTVKSKKSLSVTTTLVNSASSKYFSDTSGQIKSCYSMRY</sequence>
<evidence type="ECO:0000313" key="2">
    <source>
        <dbReference type="EMBL" id="ANQ10473.1"/>
    </source>
</evidence>
<name>A0A1B1E665_9APIC</name>
<feature type="region of interest" description="Disordered" evidence="1">
    <location>
        <begin position="216"/>
        <end position="245"/>
    </location>
</feature>
<dbReference type="GeneID" id="30911705"/>
<organism evidence="2 3">
    <name type="scientific">Plasmodium coatneyi</name>
    <dbReference type="NCBI Taxonomy" id="208452"/>
    <lineage>
        <taxon>Eukaryota</taxon>
        <taxon>Sar</taxon>
        <taxon>Alveolata</taxon>
        <taxon>Apicomplexa</taxon>
        <taxon>Aconoidasida</taxon>
        <taxon>Haemosporida</taxon>
        <taxon>Plasmodiidae</taxon>
        <taxon>Plasmodium</taxon>
    </lineage>
</organism>
<dbReference type="AlphaFoldDB" id="A0A1B1E665"/>
<dbReference type="Proteomes" id="UP000092716">
    <property type="component" value="Chromosome 13"/>
</dbReference>
<dbReference type="KEGG" id="pcot:PCOAH_00049710"/>
<feature type="compositionally biased region" description="Basic and acidic residues" evidence="1">
    <location>
        <begin position="151"/>
        <end position="165"/>
    </location>
</feature>
<evidence type="ECO:0000313" key="3">
    <source>
        <dbReference type="Proteomes" id="UP000092716"/>
    </source>
</evidence>
<feature type="region of interest" description="Disordered" evidence="1">
    <location>
        <begin position="136"/>
        <end position="165"/>
    </location>
</feature>
<feature type="compositionally biased region" description="Basic and acidic residues" evidence="1">
    <location>
        <begin position="216"/>
        <end position="229"/>
    </location>
</feature>
<dbReference type="VEuPathDB" id="PlasmoDB:PCOAH_00049710"/>
<dbReference type="OrthoDB" id="3223806at2759"/>
<feature type="compositionally biased region" description="Basic residues" evidence="1">
    <location>
        <begin position="139"/>
        <end position="150"/>
    </location>
</feature>
<reference evidence="3" key="1">
    <citation type="submission" date="2016-06" db="EMBL/GenBank/DDBJ databases">
        <title>First high quality genome sequence of Plasmodium coatneyi using continuous long reads from single molecule, real-time sequencing.</title>
        <authorList>
            <person name="Chien J.-T."/>
            <person name="Pakala S.B."/>
            <person name="Geraldo J.A."/>
            <person name="Lapp S.A."/>
            <person name="Barnwell J.W."/>
            <person name="Kissinger J.C."/>
            <person name="Galinski M.R."/>
            <person name="Humphrey J.C."/>
        </authorList>
    </citation>
    <scope>NUCLEOTIDE SEQUENCE [LARGE SCALE GENOMIC DNA]</scope>
    <source>
        <strain evidence="3">Hackeri</strain>
    </source>
</reference>
<dbReference type="RefSeq" id="XP_019917168.1">
    <property type="nucleotide sequence ID" value="XM_020061753.1"/>
</dbReference>
<evidence type="ECO:0000256" key="1">
    <source>
        <dbReference type="SAM" id="MobiDB-lite"/>
    </source>
</evidence>
<protein>
    <submittedName>
        <fullName evidence="2">Peptidase</fullName>
    </submittedName>
</protein>
<proteinExistence type="predicted"/>
<gene>
    <name evidence="2" type="ORF">PCOAH_00049710</name>
</gene>
<dbReference type="EMBL" id="CP016251">
    <property type="protein sequence ID" value="ANQ10473.1"/>
    <property type="molecule type" value="Genomic_DNA"/>
</dbReference>